<evidence type="ECO:0000256" key="1">
    <source>
        <dbReference type="ARBA" id="ARBA00000843"/>
    </source>
</evidence>
<gene>
    <name evidence="16" type="ORF">A2785_00605</name>
</gene>
<dbReference type="InterPro" id="IPR023170">
    <property type="entry name" value="HhH_base_excis_C"/>
</dbReference>
<keyword evidence="10" id="KW-0408">Iron</keyword>
<evidence type="ECO:0000256" key="13">
    <source>
        <dbReference type="ARBA" id="ARBA00023295"/>
    </source>
</evidence>
<evidence type="ECO:0000256" key="7">
    <source>
        <dbReference type="ARBA" id="ARBA00022723"/>
    </source>
</evidence>
<dbReference type="InterPro" id="IPR003651">
    <property type="entry name" value="Endonuclease3_FeS-loop_motif"/>
</dbReference>
<dbReference type="SUPFAM" id="SSF48150">
    <property type="entry name" value="DNA-glycosylase"/>
    <property type="match status" value="1"/>
</dbReference>
<dbReference type="InterPro" id="IPR044298">
    <property type="entry name" value="MIG/MutY"/>
</dbReference>
<dbReference type="SMART" id="SM00478">
    <property type="entry name" value="ENDO3c"/>
    <property type="match status" value="1"/>
</dbReference>
<dbReference type="Pfam" id="PF10576">
    <property type="entry name" value="EndIII_4Fe-2S"/>
    <property type="match status" value="1"/>
</dbReference>
<evidence type="ECO:0000256" key="10">
    <source>
        <dbReference type="ARBA" id="ARBA00023004"/>
    </source>
</evidence>
<name>A0A1G1VNX6_9BACT</name>
<evidence type="ECO:0000256" key="5">
    <source>
        <dbReference type="ARBA" id="ARBA00022023"/>
    </source>
</evidence>
<evidence type="ECO:0000256" key="4">
    <source>
        <dbReference type="ARBA" id="ARBA00012045"/>
    </source>
</evidence>
<comment type="cofactor">
    <cofactor evidence="2">
        <name>[4Fe-4S] cluster</name>
        <dbReference type="ChEBI" id="CHEBI:49883"/>
    </cofactor>
</comment>
<dbReference type="CDD" id="cd00056">
    <property type="entry name" value="ENDO3c"/>
    <property type="match status" value="1"/>
</dbReference>
<evidence type="ECO:0000256" key="2">
    <source>
        <dbReference type="ARBA" id="ARBA00001966"/>
    </source>
</evidence>
<dbReference type="EMBL" id="MHCI01000006">
    <property type="protein sequence ID" value="OGY17101.1"/>
    <property type="molecule type" value="Genomic_DNA"/>
</dbReference>
<comment type="catalytic activity">
    <reaction evidence="1">
        <text>Hydrolyzes free adenine bases from 7,8-dihydro-8-oxoguanine:adenine mismatched double-stranded DNA, leaving an apurinic site.</text>
        <dbReference type="EC" id="3.2.2.31"/>
    </reaction>
</comment>
<dbReference type="Gene3D" id="1.10.340.30">
    <property type="entry name" value="Hypothetical protein, domain 2"/>
    <property type="match status" value="1"/>
</dbReference>
<dbReference type="GO" id="GO:0032357">
    <property type="term" value="F:oxidized purine DNA binding"/>
    <property type="evidence" value="ECO:0007669"/>
    <property type="project" value="TreeGrafter"/>
</dbReference>
<keyword evidence="13" id="KW-0326">Glycosidase</keyword>
<evidence type="ECO:0000256" key="3">
    <source>
        <dbReference type="ARBA" id="ARBA00008343"/>
    </source>
</evidence>
<keyword evidence="9" id="KW-0378">Hydrolase</keyword>
<dbReference type="Proteomes" id="UP000179069">
    <property type="component" value="Unassembled WGS sequence"/>
</dbReference>
<evidence type="ECO:0000256" key="12">
    <source>
        <dbReference type="ARBA" id="ARBA00023204"/>
    </source>
</evidence>
<dbReference type="InterPro" id="IPR003265">
    <property type="entry name" value="HhH-GPD_domain"/>
</dbReference>
<reference evidence="16 17" key="1">
    <citation type="journal article" date="2016" name="Nat. Commun.">
        <title>Thousands of microbial genomes shed light on interconnected biogeochemical processes in an aquifer system.</title>
        <authorList>
            <person name="Anantharaman K."/>
            <person name="Brown C.T."/>
            <person name="Hug L.A."/>
            <person name="Sharon I."/>
            <person name="Castelle C.J."/>
            <person name="Probst A.J."/>
            <person name="Thomas B.C."/>
            <person name="Singh A."/>
            <person name="Wilkins M.J."/>
            <person name="Karaoz U."/>
            <person name="Brodie E.L."/>
            <person name="Williams K.H."/>
            <person name="Hubbard S.S."/>
            <person name="Banfield J.F."/>
        </authorList>
    </citation>
    <scope>NUCLEOTIDE SEQUENCE [LARGE SCALE GENOMIC DNA]</scope>
</reference>
<evidence type="ECO:0000256" key="9">
    <source>
        <dbReference type="ARBA" id="ARBA00022801"/>
    </source>
</evidence>
<dbReference type="EC" id="3.2.2.31" evidence="4"/>
<comment type="similarity">
    <text evidence="3">Belongs to the Nth/MutY family.</text>
</comment>
<dbReference type="PANTHER" id="PTHR42944">
    <property type="entry name" value="ADENINE DNA GLYCOSYLASE"/>
    <property type="match status" value="1"/>
</dbReference>
<evidence type="ECO:0000313" key="17">
    <source>
        <dbReference type="Proteomes" id="UP000179069"/>
    </source>
</evidence>
<comment type="caution">
    <text evidence="16">The sequence shown here is derived from an EMBL/GenBank/DDBJ whole genome shotgun (WGS) entry which is preliminary data.</text>
</comment>
<dbReference type="InterPro" id="IPR004035">
    <property type="entry name" value="Endouclease-III_FeS-bd_BS"/>
</dbReference>
<feature type="domain" description="HhH-GPD" evidence="15">
    <location>
        <begin position="1"/>
        <end position="141"/>
    </location>
</feature>
<dbReference type="InterPro" id="IPR011257">
    <property type="entry name" value="DNA_glycosylase"/>
</dbReference>
<proteinExistence type="inferred from homology"/>
<dbReference type="InterPro" id="IPR000445">
    <property type="entry name" value="HhH_motif"/>
</dbReference>
<dbReference type="GO" id="GO:0051539">
    <property type="term" value="F:4 iron, 4 sulfur cluster binding"/>
    <property type="evidence" value="ECO:0007669"/>
    <property type="project" value="UniProtKB-KW"/>
</dbReference>
<dbReference type="SMART" id="SM00525">
    <property type="entry name" value="FES"/>
    <property type="match status" value="1"/>
</dbReference>
<dbReference type="GO" id="GO:0046872">
    <property type="term" value="F:metal ion binding"/>
    <property type="evidence" value="ECO:0007669"/>
    <property type="project" value="UniProtKB-KW"/>
</dbReference>
<keyword evidence="12" id="KW-0234">DNA repair</keyword>
<dbReference type="PANTHER" id="PTHR42944:SF1">
    <property type="entry name" value="ADENINE DNA GLYCOSYLASE"/>
    <property type="match status" value="1"/>
</dbReference>
<evidence type="ECO:0000313" key="16">
    <source>
        <dbReference type="EMBL" id="OGY17101.1"/>
    </source>
</evidence>
<dbReference type="PROSITE" id="PS01155">
    <property type="entry name" value="ENDONUCLEASE_III_2"/>
    <property type="match status" value="1"/>
</dbReference>
<keyword evidence="11" id="KW-0411">Iron-sulfur</keyword>
<dbReference type="SMART" id="SM00278">
    <property type="entry name" value="HhH1"/>
    <property type="match status" value="1"/>
</dbReference>
<evidence type="ECO:0000256" key="6">
    <source>
        <dbReference type="ARBA" id="ARBA00022485"/>
    </source>
</evidence>
<accession>A0A1G1VNX6</accession>
<evidence type="ECO:0000259" key="14">
    <source>
        <dbReference type="SMART" id="SM00278"/>
    </source>
</evidence>
<dbReference type="Pfam" id="PF00633">
    <property type="entry name" value="HHH"/>
    <property type="match status" value="1"/>
</dbReference>
<dbReference type="PROSITE" id="PS00764">
    <property type="entry name" value="ENDONUCLEASE_III_1"/>
    <property type="match status" value="1"/>
</dbReference>
<evidence type="ECO:0000256" key="8">
    <source>
        <dbReference type="ARBA" id="ARBA00022763"/>
    </source>
</evidence>
<dbReference type="AlphaFoldDB" id="A0A1G1VNX6"/>
<dbReference type="InterPro" id="IPR004036">
    <property type="entry name" value="Endonuclease-III-like_CS2"/>
</dbReference>
<keyword evidence="8" id="KW-0227">DNA damage</keyword>
<dbReference type="GO" id="GO:0035485">
    <property type="term" value="F:adenine/guanine mispair binding"/>
    <property type="evidence" value="ECO:0007669"/>
    <property type="project" value="TreeGrafter"/>
</dbReference>
<protein>
    <recommendedName>
        <fullName evidence="5">Adenine DNA glycosylase</fullName>
        <ecNumber evidence="4">3.2.2.31</ecNumber>
    </recommendedName>
</protein>
<evidence type="ECO:0000256" key="11">
    <source>
        <dbReference type="ARBA" id="ARBA00023014"/>
    </source>
</evidence>
<feature type="domain" description="Helix-hairpin-helix DNA-binding motif class 1" evidence="14">
    <location>
        <begin position="71"/>
        <end position="90"/>
    </location>
</feature>
<keyword evidence="7" id="KW-0479">Metal-binding</keyword>
<dbReference type="InterPro" id="IPR003583">
    <property type="entry name" value="Hlx-hairpin-Hlx_DNA-bd_motif"/>
</dbReference>
<evidence type="ECO:0000259" key="15">
    <source>
        <dbReference type="SMART" id="SM00478"/>
    </source>
</evidence>
<keyword evidence="6" id="KW-0004">4Fe-4S</keyword>
<dbReference type="Gene3D" id="1.10.1670.10">
    <property type="entry name" value="Helix-hairpin-Helix base-excision DNA repair enzymes (C-terminal)"/>
    <property type="match status" value="2"/>
</dbReference>
<dbReference type="GO" id="GO:0000701">
    <property type="term" value="F:purine-specific mismatch base pair DNA N-glycosylase activity"/>
    <property type="evidence" value="ECO:0007669"/>
    <property type="project" value="UniProtKB-EC"/>
</dbReference>
<dbReference type="GO" id="GO:0034039">
    <property type="term" value="F:8-oxo-7,8-dihydroguanine DNA N-glycosylase activity"/>
    <property type="evidence" value="ECO:0007669"/>
    <property type="project" value="TreeGrafter"/>
</dbReference>
<dbReference type="GO" id="GO:0006298">
    <property type="term" value="P:mismatch repair"/>
    <property type="evidence" value="ECO:0007669"/>
    <property type="project" value="TreeGrafter"/>
</dbReference>
<dbReference type="Pfam" id="PF00730">
    <property type="entry name" value="HhH-GPD"/>
    <property type="match status" value="1"/>
</dbReference>
<sequence>MLQQTQVERVIPYYQRWIKRWPTVRHLARAHLASVIKAWAGLGYNRRAVYFHKAAITVVSELGGEFPRSEEELVKLPGVGRYTARAILAFAFGKDVGVLETNTKRVLLRIFFRTNSFGELKMLLGKEASAHSLWSVSVSRMNSIPFSTATAPKGYKENTFSEKNVLQLADAVVPEGKGDHWNQALMDFGAMVCTAKRPKCGECPLRKICRWYASGRKQGMAQWSNGQIVRRVRFEETDRHFRGRIVDILRHSSLPINKLKKYMDGEHGLSNRERFERLVSDLEAEGLISVRNSFASLP</sequence>
<organism evidence="16 17">
    <name type="scientific">Candidatus Chisholmbacteria bacterium RIFCSPHIGHO2_01_FULL_49_18</name>
    <dbReference type="NCBI Taxonomy" id="1797590"/>
    <lineage>
        <taxon>Bacteria</taxon>
        <taxon>Candidatus Chisholmiibacteriota</taxon>
    </lineage>
</organism>
<dbReference type="GO" id="GO:0006284">
    <property type="term" value="P:base-excision repair"/>
    <property type="evidence" value="ECO:0007669"/>
    <property type="project" value="InterPro"/>
</dbReference>